<reference evidence="3" key="2">
    <citation type="journal article" date="2024" name="Plant">
        <title>Genomic evolution and insights into agronomic trait innovations of Sesamum species.</title>
        <authorList>
            <person name="Miao H."/>
            <person name="Wang L."/>
            <person name="Qu L."/>
            <person name="Liu H."/>
            <person name="Sun Y."/>
            <person name="Le M."/>
            <person name="Wang Q."/>
            <person name="Wei S."/>
            <person name="Zheng Y."/>
            <person name="Lin W."/>
            <person name="Duan Y."/>
            <person name="Cao H."/>
            <person name="Xiong S."/>
            <person name="Wang X."/>
            <person name="Wei L."/>
            <person name="Li C."/>
            <person name="Ma Q."/>
            <person name="Ju M."/>
            <person name="Zhao R."/>
            <person name="Li G."/>
            <person name="Mu C."/>
            <person name="Tian Q."/>
            <person name="Mei H."/>
            <person name="Zhang T."/>
            <person name="Gao T."/>
            <person name="Zhang H."/>
        </authorList>
    </citation>
    <scope>NUCLEOTIDE SEQUENCE</scope>
    <source>
        <strain evidence="3">G02</strain>
    </source>
</reference>
<name>A0AAW2T517_SESRA</name>
<dbReference type="PANTHER" id="PTHR48014">
    <property type="entry name" value="SERINE/THREONINE-PROTEIN KINASE FRAY2"/>
    <property type="match status" value="1"/>
</dbReference>
<comment type="caution">
    <text evidence="3">The sequence shown here is derived from an EMBL/GenBank/DDBJ whole genome shotgun (WGS) entry which is preliminary data.</text>
</comment>
<comment type="similarity">
    <text evidence="1">Belongs to the protein kinase superfamily. STE Ser/Thr protein kinase family. STE20 subfamily.</text>
</comment>
<sequence length="198" mass="22092">MPFLAKAWIEPYIGRVLQEVLNALSYLYGQGYAHGDIKSGNILLGQNSHVFLADFGYSASNFERRPSSSANIGCAYWVPPKKAKTAMSDIWSFGITALELAHGRPPVYCLPKSKTLVKRLSTRLKLCPDMKKNFSENFGVMVEKCLQKDPAQRTTAENLLKCEFLTNNILESPDVIANIEGLSAIEGEEEEEDSELVW</sequence>
<dbReference type="InterPro" id="IPR008271">
    <property type="entry name" value="Ser/Thr_kinase_AS"/>
</dbReference>
<keyword evidence="3" id="KW-0418">Kinase</keyword>
<keyword evidence="3" id="KW-0808">Transferase</keyword>
<dbReference type="PROSITE" id="PS00108">
    <property type="entry name" value="PROTEIN_KINASE_ST"/>
    <property type="match status" value="1"/>
</dbReference>
<feature type="domain" description="Protein kinase" evidence="2">
    <location>
        <begin position="1"/>
        <end position="165"/>
    </location>
</feature>
<dbReference type="PROSITE" id="PS50011">
    <property type="entry name" value="PROTEIN_KINASE_DOM"/>
    <property type="match status" value="1"/>
</dbReference>
<evidence type="ECO:0000256" key="1">
    <source>
        <dbReference type="ARBA" id="ARBA00008874"/>
    </source>
</evidence>
<dbReference type="InterPro" id="IPR047173">
    <property type="entry name" value="STRAD_A/B-like"/>
</dbReference>
<dbReference type="Pfam" id="PF00069">
    <property type="entry name" value="Pkinase"/>
    <property type="match status" value="1"/>
</dbReference>
<dbReference type="SMART" id="SM00220">
    <property type="entry name" value="S_TKc"/>
    <property type="match status" value="1"/>
</dbReference>
<dbReference type="PANTHER" id="PTHR48014:SF7">
    <property type="entry name" value="SERINE_THREONINE-PROTEIN KINASE BLUS1"/>
    <property type="match status" value="1"/>
</dbReference>
<proteinExistence type="inferred from homology"/>
<dbReference type="InterPro" id="IPR000719">
    <property type="entry name" value="Prot_kinase_dom"/>
</dbReference>
<protein>
    <submittedName>
        <fullName evidence="3">Serine/threonine-protein kinase BLUS1</fullName>
    </submittedName>
</protein>
<dbReference type="AlphaFoldDB" id="A0AAW2T517"/>
<dbReference type="SUPFAM" id="SSF56112">
    <property type="entry name" value="Protein kinase-like (PK-like)"/>
    <property type="match status" value="1"/>
</dbReference>
<evidence type="ECO:0000313" key="3">
    <source>
        <dbReference type="EMBL" id="KAL0399707.1"/>
    </source>
</evidence>
<dbReference type="GO" id="GO:0004672">
    <property type="term" value="F:protein kinase activity"/>
    <property type="evidence" value="ECO:0007669"/>
    <property type="project" value="InterPro"/>
</dbReference>
<gene>
    <name evidence="3" type="ORF">Sradi_2314000</name>
</gene>
<dbReference type="EMBL" id="JACGWJ010000009">
    <property type="protein sequence ID" value="KAL0399707.1"/>
    <property type="molecule type" value="Genomic_DNA"/>
</dbReference>
<reference evidence="3" key="1">
    <citation type="submission" date="2020-06" db="EMBL/GenBank/DDBJ databases">
        <authorList>
            <person name="Li T."/>
            <person name="Hu X."/>
            <person name="Zhang T."/>
            <person name="Song X."/>
            <person name="Zhang H."/>
            <person name="Dai N."/>
            <person name="Sheng W."/>
            <person name="Hou X."/>
            <person name="Wei L."/>
        </authorList>
    </citation>
    <scope>NUCLEOTIDE SEQUENCE</scope>
    <source>
        <strain evidence="3">G02</strain>
        <tissue evidence="3">Leaf</tissue>
    </source>
</reference>
<organism evidence="3">
    <name type="scientific">Sesamum radiatum</name>
    <name type="common">Black benniseed</name>
    <dbReference type="NCBI Taxonomy" id="300843"/>
    <lineage>
        <taxon>Eukaryota</taxon>
        <taxon>Viridiplantae</taxon>
        <taxon>Streptophyta</taxon>
        <taxon>Embryophyta</taxon>
        <taxon>Tracheophyta</taxon>
        <taxon>Spermatophyta</taxon>
        <taxon>Magnoliopsida</taxon>
        <taxon>eudicotyledons</taxon>
        <taxon>Gunneridae</taxon>
        <taxon>Pentapetalae</taxon>
        <taxon>asterids</taxon>
        <taxon>lamiids</taxon>
        <taxon>Lamiales</taxon>
        <taxon>Pedaliaceae</taxon>
        <taxon>Sesamum</taxon>
    </lineage>
</organism>
<dbReference type="GO" id="GO:0005524">
    <property type="term" value="F:ATP binding"/>
    <property type="evidence" value="ECO:0007669"/>
    <property type="project" value="InterPro"/>
</dbReference>
<accession>A0AAW2T517</accession>
<evidence type="ECO:0000259" key="2">
    <source>
        <dbReference type="PROSITE" id="PS50011"/>
    </source>
</evidence>
<dbReference type="InterPro" id="IPR011009">
    <property type="entry name" value="Kinase-like_dom_sf"/>
</dbReference>
<dbReference type="GO" id="GO:0043539">
    <property type="term" value="F:protein serine/threonine kinase activator activity"/>
    <property type="evidence" value="ECO:0007669"/>
    <property type="project" value="InterPro"/>
</dbReference>
<dbReference type="Gene3D" id="1.10.510.10">
    <property type="entry name" value="Transferase(Phosphotransferase) domain 1"/>
    <property type="match status" value="1"/>
</dbReference>